<keyword evidence="4 5" id="KW-0143">Chaperone</keyword>
<keyword evidence="1 5" id="KW-0963">Cytoplasm</keyword>
<comment type="function">
    <text evidence="5">Acts as an anti-CsrA protein, binds CsrA and prevents it from repressing translation of its target genes, one of which is flagellin. Binds to flagellin and participates in the assembly of the flagellum.</text>
</comment>
<dbReference type="GO" id="GO:0005737">
    <property type="term" value="C:cytoplasm"/>
    <property type="evidence" value="ECO:0007669"/>
    <property type="project" value="UniProtKB-SubCell"/>
</dbReference>
<name>A0A8J8M9Y0_9FIRM</name>
<accession>A0A8J8M9Y0</accession>
<dbReference type="Proteomes" id="UP000677305">
    <property type="component" value="Chromosome"/>
</dbReference>
<dbReference type="Gene3D" id="2.30.290.10">
    <property type="entry name" value="BH3618-like"/>
    <property type="match status" value="1"/>
</dbReference>
<evidence type="ECO:0000256" key="3">
    <source>
        <dbReference type="ARBA" id="ARBA00022845"/>
    </source>
</evidence>
<dbReference type="HAMAP" id="MF_01185">
    <property type="entry name" value="FliW"/>
    <property type="match status" value="1"/>
</dbReference>
<keyword evidence="3 5" id="KW-0810">Translation regulation</keyword>
<dbReference type="RefSeq" id="WP_212693134.1">
    <property type="nucleotide sequence ID" value="NZ_CP058561.1"/>
</dbReference>
<keyword evidence="7" id="KW-1185">Reference proteome</keyword>
<dbReference type="EMBL" id="CP058561">
    <property type="protein sequence ID" value="QUH28984.1"/>
    <property type="molecule type" value="Genomic_DNA"/>
</dbReference>
<evidence type="ECO:0000313" key="6">
    <source>
        <dbReference type="EMBL" id="QUH28984.1"/>
    </source>
</evidence>
<dbReference type="InterPro" id="IPR003775">
    <property type="entry name" value="Flagellar_assembly_factor_FliW"/>
</dbReference>
<dbReference type="PANTHER" id="PTHR39190:SF1">
    <property type="entry name" value="FLAGELLAR ASSEMBLY FACTOR FLIW"/>
    <property type="match status" value="1"/>
</dbReference>
<keyword evidence="6" id="KW-0282">Flagellum</keyword>
<dbReference type="SUPFAM" id="SSF141457">
    <property type="entry name" value="BH3618-like"/>
    <property type="match status" value="1"/>
</dbReference>
<keyword evidence="6" id="KW-0966">Cell projection</keyword>
<dbReference type="GO" id="GO:0006417">
    <property type="term" value="P:regulation of translation"/>
    <property type="evidence" value="ECO:0007669"/>
    <property type="project" value="UniProtKB-KW"/>
</dbReference>
<evidence type="ECO:0000256" key="2">
    <source>
        <dbReference type="ARBA" id="ARBA00022795"/>
    </source>
</evidence>
<dbReference type="GO" id="GO:0044780">
    <property type="term" value="P:bacterial-type flagellum assembly"/>
    <property type="evidence" value="ECO:0007669"/>
    <property type="project" value="UniProtKB-UniRule"/>
</dbReference>
<proteinExistence type="inferred from homology"/>
<evidence type="ECO:0000256" key="4">
    <source>
        <dbReference type="ARBA" id="ARBA00023186"/>
    </source>
</evidence>
<evidence type="ECO:0000256" key="1">
    <source>
        <dbReference type="ARBA" id="ARBA00022490"/>
    </source>
</evidence>
<organism evidence="6 7">
    <name type="scientific">Vallitalea guaymasensis</name>
    <dbReference type="NCBI Taxonomy" id="1185412"/>
    <lineage>
        <taxon>Bacteria</taxon>
        <taxon>Bacillati</taxon>
        <taxon>Bacillota</taxon>
        <taxon>Clostridia</taxon>
        <taxon>Lachnospirales</taxon>
        <taxon>Vallitaleaceae</taxon>
        <taxon>Vallitalea</taxon>
    </lineage>
</organism>
<dbReference type="InterPro" id="IPR024046">
    <property type="entry name" value="Flagellar_assmbl_FliW_dom_sf"/>
</dbReference>
<dbReference type="AlphaFoldDB" id="A0A8J8M9Y0"/>
<dbReference type="Pfam" id="PF02623">
    <property type="entry name" value="FliW"/>
    <property type="match status" value="1"/>
</dbReference>
<dbReference type="PANTHER" id="PTHR39190">
    <property type="entry name" value="FLAGELLAR ASSEMBLY FACTOR FLIW"/>
    <property type="match status" value="1"/>
</dbReference>
<comment type="similarity">
    <text evidence="5">Belongs to the FliW family.</text>
</comment>
<sequence length="149" mass="17365">MLVDTKHFGKIEVDKEHINTFDEGIFGFTEYHKFTIIHENDIFCWLQSIEDKDIVLPMICTPLVFPDYAPEVNDEMILRIGDLKEEDLLLYTIIVVPTDIEKMTTNLKAPIIINTKTKKGIQVILDSDKYEIKHNLYEPLKQLKQKVGE</sequence>
<keyword evidence="6" id="KW-0969">Cilium</keyword>
<protein>
    <recommendedName>
        <fullName evidence="5">Flagellar assembly factor FliW</fullName>
    </recommendedName>
</protein>
<gene>
    <name evidence="5" type="primary">fliW</name>
    <name evidence="6" type="ORF">HYG85_08635</name>
</gene>
<keyword evidence="2 5" id="KW-1005">Bacterial flagellum biogenesis</keyword>
<evidence type="ECO:0000256" key="5">
    <source>
        <dbReference type="HAMAP-Rule" id="MF_01185"/>
    </source>
</evidence>
<dbReference type="KEGG" id="vgu:HYG85_08635"/>
<reference evidence="6 7" key="1">
    <citation type="submission" date="2020-07" db="EMBL/GenBank/DDBJ databases">
        <title>Vallitalea guaymasensis genome.</title>
        <authorList>
            <person name="Postec A."/>
        </authorList>
    </citation>
    <scope>NUCLEOTIDE SEQUENCE [LARGE SCALE GENOMIC DNA]</scope>
    <source>
        <strain evidence="6 7">Ra1766G1</strain>
    </source>
</reference>
<comment type="subcellular location">
    <subcellularLocation>
        <location evidence="5">Cytoplasm</location>
    </subcellularLocation>
</comment>
<evidence type="ECO:0000313" key="7">
    <source>
        <dbReference type="Proteomes" id="UP000677305"/>
    </source>
</evidence>
<comment type="subunit">
    <text evidence="5">Interacts with translational regulator CsrA and flagellin(s).</text>
</comment>